<evidence type="ECO:0000313" key="2">
    <source>
        <dbReference type="EMBL" id="JAH53611.1"/>
    </source>
</evidence>
<feature type="chain" id="PRO_5002432704" evidence="1">
    <location>
        <begin position="18"/>
        <end position="49"/>
    </location>
</feature>
<organism evidence="2">
    <name type="scientific">Anguilla anguilla</name>
    <name type="common">European freshwater eel</name>
    <name type="synonym">Muraena anguilla</name>
    <dbReference type="NCBI Taxonomy" id="7936"/>
    <lineage>
        <taxon>Eukaryota</taxon>
        <taxon>Metazoa</taxon>
        <taxon>Chordata</taxon>
        <taxon>Craniata</taxon>
        <taxon>Vertebrata</taxon>
        <taxon>Euteleostomi</taxon>
        <taxon>Actinopterygii</taxon>
        <taxon>Neopterygii</taxon>
        <taxon>Teleostei</taxon>
        <taxon>Anguilliformes</taxon>
        <taxon>Anguillidae</taxon>
        <taxon>Anguilla</taxon>
    </lineage>
</organism>
<evidence type="ECO:0000256" key="1">
    <source>
        <dbReference type="SAM" id="SignalP"/>
    </source>
</evidence>
<reference evidence="2" key="2">
    <citation type="journal article" date="2015" name="Fish Shellfish Immunol.">
        <title>Early steps in the European eel (Anguilla anguilla)-Vibrio vulnificus interaction in the gills: Role of the RtxA13 toxin.</title>
        <authorList>
            <person name="Callol A."/>
            <person name="Pajuelo D."/>
            <person name="Ebbesson L."/>
            <person name="Teles M."/>
            <person name="MacKenzie S."/>
            <person name="Amaro C."/>
        </authorList>
    </citation>
    <scope>NUCLEOTIDE SEQUENCE</scope>
</reference>
<reference evidence="2" key="1">
    <citation type="submission" date="2014-11" db="EMBL/GenBank/DDBJ databases">
        <authorList>
            <person name="Amaro Gonzalez C."/>
        </authorList>
    </citation>
    <scope>NUCLEOTIDE SEQUENCE</scope>
</reference>
<accession>A0A0E9TJ36</accession>
<sequence>MMAVSLDLALCLANMASLEINSALRSAVWMFASSVNSFQNSLLFGELSQ</sequence>
<protein>
    <submittedName>
        <fullName evidence="2">Uncharacterized protein</fullName>
    </submittedName>
</protein>
<name>A0A0E9TJ36_ANGAN</name>
<dbReference type="EMBL" id="GBXM01054966">
    <property type="protein sequence ID" value="JAH53611.1"/>
    <property type="molecule type" value="Transcribed_RNA"/>
</dbReference>
<dbReference type="AlphaFoldDB" id="A0A0E9TJ36"/>
<feature type="signal peptide" evidence="1">
    <location>
        <begin position="1"/>
        <end position="17"/>
    </location>
</feature>
<proteinExistence type="predicted"/>
<keyword evidence="1" id="KW-0732">Signal</keyword>